<dbReference type="Proteomes" id="UP000075635">
    <property type="component" value="Unassembled WGS sequence"/>
</dbReference>
<dbReference type="PANTHER" id="PTHR43080">
    <property type="entry name" value="CBS DOMAIN-CONTAINING PROTEIN CBSX3, MITOCHONDRIAL"/>
    <property type="match status" value="1"/>
</dbReference>
<protein>
    <recommendedName>
        <fullName evidence="4">CBS domain-containing protein</fullName>
    </recommendedName>
</protein>
<dbReference type="AlphaFoldDB" id="A0A150QVY2"/>
<feature type="domain" description="CBS" evidence="4">
    <location>
        <begin position="72"/>
        <end position="129"/>
    </location>
</feature>
<dbReference type="Pfam" id="PF00571">
    <property type="entry name" value="CBS"/>
    <property type="match status" value="2"/>
</dbReference>
<dbReference type="EMBL" id="JEMB01003470">
    <property type="protein sequence ID" value="KYF72154.1"/>
    <property type="molecule type" value="Genomic_DNA"/>
</dbReference>
<reference evidence="5 6" key="1">
    <citation type="submission" date="2014-02" db="EMBL/GenBank/DDBJ databases">
        <title>The small core and large imbalanced accessory genome model reveals a collaborative survival strategy of Sorangium cellulosum strains in nature.</title>
        <authorList>
            <person name="Han K."/>
            <person name="Peng R."/>
            <person name="Blom J."/>
            <person name="Li Y.-Z."/>
        </authorList>
    </citation>
    <scope>NUCLEOTIDE SEQUENCE [LARGE SCALE GENOMIC DNA]</scope>
    <source>
        <strain evidence="5 6">So0011-07</strain>
    </source>
</reference>
<gene>
    <name evidence="5" type="ORF">BE17_53120</name>
</gene>
<dbReference type="InterPro" id="IPR051257">
    <property type="entry name" value="Diverse_CBS-Domain"/>
</dbReference>
<dbReference type="Gene3D" id="3.10.580.10">
    <property type="entry name" value="CBS-domain"/>
    <property type="match status" value="1"/>
</dbReference>
<sequence>MLCREIMKTEVQCIMAEDTIQAAARKMRDANVGFLPVCDEAWRVLGTLTDRDLAIRVLADNRPLSTKAADVMSREVIACRPDDDVLRAEQLMGQHHKSRVLCTEADGRLVGVISLSDIARREDDRNTAQTVRRVTERRQPTGSGPSNGAVESRSDVVAEQRGSG</sequence>
<dbReference type="InterPro" id="IPR046342">
    <property type="entry name" value="CBS_dom_sf"/>
</dbReference>
<evidence type="ECO:0000259" key="4">
    <source>
        <dbReference type="PROSITE" id="PS51371"/>
    </source>
</evidence>
<evidence type="ECO:0000313" key="6">
    <source>
        <dbReference type="Proteomes" id="UP000075635"/>
    </source>
</evidence>
<dbReference type="PANTHER" id="PTHR43080:SF2">
    <property type="entry name" value="CBS DOMAIN-CONTAINING PROTEIN"/>
    <property type="match status" value="1"/>
</dbReference>
<comment type="caution">
    <text evidence="5">The sequence shown here is derived from an EMBL/GenBank/DDBJ whole genome shotgun (WGS) entry which is preliminary data.</text>
</comment>
<dbReference type="SMART" id="SM00116">
    <property type="entry name" value="CBS"/>
    <property type="match status" value="2"/>
</dbReference>
<dbReference type="PROSITE" id="PS51371">
    <property type="entry name" value="CBS"/>
    <property type="match status" value="2"/>
</dbReference>
<accession>A0A150QVY2</accession>
<evidence type="ECO:0000256" key="3">
    <source>
        <dbReference type="SAM" id="MobiDB-lite"/>
    </source>
</evidence>
<evidence type="ECO:0000256" key="2">
    <source>
        <dbReference type="PROSITE-ProRule" id="PRU00703"/>
    </source>
</evidence>
<keyword evidence="1 2" id="KW-0129">CBS domain</keyword>
<dbReference type="CDD" id="cd04622">
    <property type="entry name" value="CBS_pair_HRP1_like"/>
    <property type="match status" value="1"/>
</dbReference>
<organism evidence="5 6">
    <name type="scientific">Sorangium cellulosum</name>
    <name type="common">Polyangium cellulosum</name>
    <dbReference type="NCBI Taxonomy" id="56"/>
    <lineage>
        <taxon>Bacteria</taxon>
        <taxon>Pseudomonadati</taxon>
        <taxon>Myxococcota</taxon>
        <taxon>Polyangia</taxon>
        <taxon>Polyangiales</taxon>
        <taxon>Polyangiaceae</taxon>
        <taxon>Sorangium</taxon>
    </lineage>
</organism>
<evidence type="ECO:0000256" key="1">
    <source>
        <dbReference type="ARBA" id="ARBA00023122"/>
    </source>
</evidence>
<evidence type="ECO:0000313" key="5">
    <source>
        <dbReference type="EMBL" id="KYF72154.1"/>
    </source>
</evidence>
<dbReference type="SUPFAM" id="SSF54631">
    <property type="entry name" value="CBS-domain pair"/>
    <property type="match status" value="1"/>
</dbReference>
<feature type="domain" description="CBS" evidence="4">
    <location>
        <begin position="7"/>
        <end position="64"/>
    </location>
</feature>
<proteinExistence type="predicted"/>
<name>A0A150QVY2_SORCE</name>
<feature type="region of interest" description="Disordered" evidence="3">
    <location>
        <begin position="124"/>
        <end position="164"/>
    </location>
</feature>
<dbReference type="InterPro" id="IPR000644">
    <property type="entry name" value="CBS_dom"/>
</dbReference>